<evidence type="ECO:0000256" key="4">
    <source>
        <dbReference type="ARBA" id="ARBA00023163"/>
    </source>
</evidence>
<evidence type="ECO:0000313" key="8">
    <source>
        <dbReference type="Proteomes" id="UP000621560"/>
    </source>
</evidence>
<dbReference type="RefSeq" id="WP_190921668.1">
    <property type="nucleotide sequence ID" value="NZ_JACXIZ010000076.1"/>
</dbReference>
<dbReference type="AlphaFoldDB" id="A0A927C0C2"/>
<keyword evidence="2" id="KW-0805">Transcription regulation</keyword>
<evidence type="ECO:0000256" key="5">
    <source>
        <dbReference type="PROSITE-ProRule" id="PRU00169"/>
    </source>
</evidence>
<dbReference type="EMBL" id="JACXIZ010000076">
    <property type="protein sequence ID" value="MBD2848573.1"/>
    <property type="molecule type" value="Genomic_DNA"/>
</dbReference>
<dbReference type="SUPFAM" id="SSF52172">
    <property type="entry name" value="CheY-like"/>
    <property type="match status" value="1"/>
</dbReference>
<evidence type="ECO:0000256" key="2">
    <source>
        <dbReference type="ARBA" id="ARBA00023015"/>
    </source>
</evidence>
<dbReference type="InterPro" id="IPR016032">
    <property type="entry name" value="Sig_transdc_resp-reg_C-effctor"/>
</dbReference>
<accession>A0A927C0C2</accession>
<evidence type="ECO:0000259" key="6">
    <source>
        <dbReference type="PROSITE" id="PS50110"/>
    </source>
</evidence>
<dbReference type="Gene3D" id="1.10.10.10">
    <property type="entry name" value="Winged helix-like DNA-binding domain superfamily/Winged helix DNA-binding domain"/>
    <property type="match status" value="1"/>
</dbReference>
<dbReference type="InterPro" id="IPR051677">
    <property type="entry name" value="AfsR-DnrI-RedD_regulator"/>
</dbReference>
<dbReference type="InterPro" id="IPR036388">
    <property type="entry name" value="WH-like_DNA-bd_sf"/>
</dbReference>
<keyword evidence="8" id="KW-1185">Reference proteome</keyword>
<dbReference type="PANTHER" id="PTHR35807">
    <property type="entry name" value="TRANSCRIPTIONAL REGULATOR REDD-RELATED"/>
    <property type="match status" value="1"/>
</dbReference>
<dbReference type="SMART" id="SM00448">
    <property type="entry name" value="REC"/>
    <property type="match status" value="1"/>
</dbReference>
<comment type="caution">
    <text evidence="7">The sequence shown here is derived from an EMBL/GenBank/DDBJ whole genome shotgun (WGS) entry which is preliminary data.</text>
</comment>
<dbReference type="Gene3D" id="3.40.50.2300">
    <property type="match status" value="1"/>
</dbReference>
<evidence type="ECO:0000313" key="7">
    <source>
        <dbReference type="EMBL" id="MBD2848573.1"/>
    </source>
</evidence>
<proteinExistence type="predicted"/>
<reference evidence="7" key="1">
    <citation type="submission" date="2020-09" db="EMBL/GenBank/DDBJ databases">
        <title>A novel bacterium of genus Paenibacillus, isolated from South China Sea.</title>
        <authorList>
            <person name="Huang H."/>
            <person name="Mo K."/>
            <person name="Hu Y."/>
        </authorList>
    </citation>
    <scope>NUCLEOTIDE SEQUENCE</scope>
    <source>
        <strain evidence="7">IB182496</strain>
    </source>
</reference>
<protein>
    <submittedName>
        <fullName evidence="7">Response regulator</fullName>
    </submittedName>
</protein>
<keyword evidence="5" id="KW-0597">Phosphoprotein</keyword>
<keyword evidence="1" id="KW-0902">Two-component regulatory system</keyword>
<sequence>MRVLVIDDERAMLTVMKRMLAKLEDVRTAACCQSADEALDAIARSSFDLAFIDIKIGRDDGLELARRLREGNSDMDLVFLTSHKEFAIDSFDIYPLDYMVKPISRERLQQTVARAVQRRVQASPAAAAAETQTRLQVQALGGLDVSSAAAGAVRWRSKKSAELFAYLLLGRGRYVSKSRILEELFMDMAEENARTYLNTAAYQLRQALHPHGLRNAVISSQDQFRLDYAQLEVDFVQFEAFVEGLDVLHADNVAEALHWEQRYAGDLYEDKSYMWALTERSRLGKLYNQFAKRLVGWLLQCRSPEQALPPATRLAQRNELDEEANVLLLRVYGELRDHAALRKHYSHFTGLYRQELGVAVPSELEQQYRRLRAMAHEA</sequence>
<dbReference type="GO" id="GO:0000160">
    <property type="term" value="P:phosphorelay signal transduction system"/>
    <property type="evidence" value="ECO:0007669"/>
    <property type="project" value="UniProtKB-KW"/>
</dbReference>
<evidence type="ECO:0000256" key="1">
    <source>
        <dbReference type="ARBA" id="ARBA00023012"/>
    </source>
</evidence>
<name>A0A927C0C2_9BACL</name>
<dbReference type="InterPro" id="IPR001789">
    <property type="entry name" value="Sig_transdc_resp-reg_receiver"/>
</dbReference>
<feature type="domain" description="Response regulatory" evidence="6">
    <location>
        <begin position="2"/>
        <end position="116"/>
    </location>
</feature>
<dbReference type="Pfam" id="PF03704">
    <property type="entry name" value="BTAD"/>
    <property type="match status" value="1"/>
</dbReference>
<dbReference type="SUPFAM" id="SSF46894">
    <property type="entry name" value="C-terminal effector domain of the bipartite response regulators"/>
    <property type="match status" value="1"/>
</dbReference>
<feature type="modified residue" description="4-aspartylphosphate" evidence="5">
    <location>
        <position position="53"/>
    </location>
</feature>
<dbReference type="InterPro" id="IPR005158">
    <property type="entry name" value="BTAD"/>
</dbReference>
<dbReference type="GO" id="GO:0003677">
    <property type="term" value="F:DNA binding"/>
    <property type="evidence" value="ECO:0007669"/>
    <property type="project" value="UniProtKB-KW"/>
</dbReference>
<dbReference type="SMART" id="SM01043">
    <property type="entry name" value="BTAD"/>
    <property type="match status" value="1"/>
</dbReference>
<evidence type="ECO:0000256" key="3">
    <source>
        <dbReference type="ARBA" id="ARBA00023125"/>
    </source>
</evidence>
<organism evidence="7 8">
    <name type="scientific">Paenibacillus sabuli</name>
    <dbReference type="NCBI Taxonomy" id="2772509"/>
    <lineage>
        <taxon>Bacteria</taxon>
        <taxon>Bacillati</taxon>
        <taxon>Bacillota</taxon>
        <taxon>Bacilli</taxon>
        <taxon>Bacillales</taxon>
        <taxon>Paenibacillaceae</taxon>
        <taxon>Paenibacillus</taxon>
    </lineage>
</organism>
<dbReference type="Pfam" id="PF00072">
    <property type="entry name" value="Response_reg"/>
    <property type="match status" value="1"/>
</dbReference>
<dbReference type="InterPro" id="IPR011990">
    <property type="entry name" value="TPR-like_helical_dom_sf"/>
</dbReference>
<keyword evidence="3" id="KW-0238">DNA-binding</keyword>
<gene>
    <name evidence="7" type="ORF">IDH44_25625</name>
</gene>
<dbReference type="Proteomes" id="UP000621560">
    <property type="component" value="Unassembled WGS sequence"/>
</dbReference>
<dbReference type="InterPro" id="IPR011006">
    <property type="entry name" value="CheY-like_superfamily"/>
</dbReference>
<keyword evidence="4" id="KW-0804">Transcription</keyword>
<dbReference type="PROSITE" id="PS50110">
    <property type="entry name" value="RESPONSE_REGULATORY"/>
    <property type="match status" value="1"/>
</dbReference>
<dbReference type="GO" id="GO:0006355">
    <property type="term" value="P:regulation of DNA-templated transcription"/>
    <property type="evidence" value="ECO:0007669"/>
    <property type="project" value="InterPro"/>
</dbReference>
<dbReference type="Gene3D" id="1.25.40.10">
    <property type="entry name" value="Tetratricopeptide repeat domain"/>
    <property type="match status" value="1"/>
</dbReference>